<dbReference type="InterPro" id="IPR011042">
    <property type="entry name" value="6-blade_b-propeller_TolB-like"/>
</dbReference>
<proteinExistence type="predicted"/>
<dbReference type="Pfam" id="PF22807">
    <property type="entry name" value="TrAA12"/>
    <property type="match status" value="1"/>
</dbReference>
<feature type="region of interest" description="Disordered" evidence="1">
    <location>
        <begin position="432"/>
        <end position="457"/>
    </location>
</feature>
<dbReference type="RefSeq" id="XP_046018361.1">
    <property type="nucleotide sequence ID" value="XM_046157829.1"/>
</dbReference>
<feature type="chain" id="PRO_5040439062" evidence="2">
    <location>
        <begin position="22"/>
        <end position="494"/>
    </location>
</feature>
<reference evidence="4" key="1">
    <citation type="journal article" date="2021" name="Nat. Commun.">
        <title>Genetic determinants of endophytism in the Arabidopsis root mycobiome.</title>
        <authorList>
            <person name="Mesny F."/>
            <person name="Miyauchi S."/>
            <person name="Thiergart T."/>
            <person name="Pickel B."/>
            <person name="Atanasova L."/>
            <person name="Karlsson M."/>
            <person name="Huettel B."/>
            <person name="Barry K.W."/>
            <person name="Haridas S."/>
            <person name="Chen C."/>
            <person name="Bauer D."/>
            <person name="Andreopoulos W."/>
            <person name="Pangilinan J."/>
            <person name="LaButti K."/>
            <person name="Riley R."/>
            <person name="Lipzen A."/>
            <person name="Clum A."/>
            <person name="Drula E."/>
            <person name="Henrissat B."/>
            <person name="Kohler A."/>
            <person name="Grigoriev I.V."/>
            <person name="Martin F.M."/>
            <person name="Hacquard S."/>
        </authorList>
    </citation>
    <scope>NUCLEOTIDE SEQUENCE</scope>
    <source>
        <strain evidence="4">MPI-CAGE-CH-0230</strain>
    </source>
</reference>
<name>A0A9P8YJ37_9PEZI</name>
<dbReference type="GeneID" id="70187375"/>
<feature type="domain" description="Pyrroloquinoline quinone-dependent pyranose dehydrogenase beta-propeller" evidence="3">
    <location>
        <begin position="36"/>
        <end position="423"/>
    </location>
</feature>
<feature type="signal peptide" evidence="2">
    <location>
        <begin position="1"/>
        <end position="21"/>
    </location>
</feature>
<dbReference type="Gene3D" id="2.120.10.30">
    <property type="entry name" value="TolB, C-terminal domain"/>
    <property type="match status" value="1"/>
</dbReference>
<dbReference type="EMBL" id="JAGTJQ010000001">
    <property type="protein sequence ID" value="KAH7040306.1"/>
    <property type="molecule type" value="Genomic_DNA"/>
</dbReference>
<dbReference type="OrthoDB" id="507128at2759"/>
<gene>
    <name evidence="4" type="ORF">B0I36DRAFT_357622</name>
</gene>
<evidence type="ECO:0000259" key="3">
    <source>
        <dbReference type="Pfam" id="PF22807"/>
    </source>
</evidence>
<protein>
    <submittedName>
        <fullName evidence="4">Glucose sorbosone dehydrogenase</fullName>
    </submittedName>
</protein>
<dbReference type="SUPFAM" id="SSF50952">
    <property type="entry name" value="Soluble quinoprotein glucose dehydrogenase"/>
    <property type="match status" value="1"/>
</dbReference>
<evidence type="ECO:0000256" key="2">
    <source>
        <dbReference type="SAM" id="SignalP"/>
    </source>
</evidence>
<evidence type="ECO:0000313" key="4">
    <source>
        <dbReference type="EMBL" id="KAH7040306.1"/>
    </source>
</evidence>
<keyword evidence="2" id="KW-0732">Signal</keyword>
<dbReference type="AlphaFoldDB" id="A0A9P8YJ37"/>
<dbReference type="Proteomes" id="UP000756346">
    <property type="component" value="Unassembled WGS sequence"/>
</dbReference>
<accession>A0A9P8YJ37</accession>
<evidence type="ECO:0000256" key="1">
    <source>
        <dbReference type="SAM" id="MobiDB-lite"/>
    </source>
</evidence>
<dbReference type="InterPro" id="IPR011041">
    <property type="entry name" value="Quinoprot_gluc/sorb_DH_b-prop"/>
</dbReference>
<sequence length="494" mass="50531">MKSTSALAAGLACCAASAVLAQESCPITLQPAYPQPVVADGFTARLIASNLSRPRSLLFDASGKMLVLQQRSGIRRLGFTDHGSTCVEVTENTVVINDTSLTHGIALSNDGKTLFASSATQVFAWAYDAATGTISGDRKVVINGMGNSGHTTRTLLMSAKSPGTLIVSYGSNGNIDPEALNAESGVSQIRAFDVSTLPAQPIDYASGGKRLGWGLRNSVGVAEEPVTGGIYSVENSADELTRDGTDIHQNNPGEELNFHGTLNSTAEGGNHGYPTCFALWDTNVPAVGDLTTGSQFVTKTDGSNGATDAQCNSDYVSPRLTFQAHTAPLDIIFAPDGSAAYVSFHGSWNRDEPAGYRLSSIAFANGEPVAAADSKTALVDVLSNPSLTACPDNCFRPVGLAIDSANRLFMTSDSTGDIWVLDSAEAATALSGGGQTSSAASNPATKSSPSPVPTGAAAPSRGGFVGVGGSGSGNVAVVGAVVAAACFAFTTLMI</sequence>
<comment type="caution">
    <text evidence="4">The sequence shown here is derived from an EMBL/GenBank/DDBJ whole genome shotgun (WGS) entry which is preliminary data.</text>
</comment>
<keyword evidence="5" id="KW-1185">Reference proteome</keyword>
<feature type="compositionally biased region" description="Polar residues" evidence="1">
    <location>
        <begin position="436"/>
        <end position="449"/>
    </location>
</feature>
<dbReference type="InterPro" id="IPR054539">
    <property type="entry name" value="Beta-prop_PDH"/>
</dbReference>
<organism evidence="4 5">
    <name type="scientific">Microdochium trichocladiopsis</name>
    <dbReference type="NCBI Taxonomy" id="1682393"/>
    <lineage>
        <taxon>Eukaryota</taxon>
        <taxon>Fungi</taxon>
        <taxon>Dikarya</taxon>
        <taxon>Ascomycota</taxon>
        <taxon>Pezizomycotina</taxon>
        <taxon>Sordariomycetes</taxon>
        <taxon>Xylariomycetidae</taxon>
        <taxon>Xylariales</taxon>
        <taxon>Microdochiaceae</taxon>
        <taxon>Microdochium</taxon>
    </lineage>
</organism>
<evidence type="ECO:0000313" key="5">
    <source>
        <dbReference type="Proteomes" id="UP000756346"/>
    </source>
</evidence>